<reference evidence="7" key="1">
    <citation type="submission" date="2022-07" db="EMBL/GenBank/DDBJ databases">
        <title>Genome analysis of Parmales, a sister group of diatoms, reveals the evolutionary specialization of diatoms from phago-mixotrophs to photoautotrophs.</title>
        <authorList>
            <person name="Ban H."/>
            <person name="Sato S."/>
            <person name="Yoshikawa S."/>
            <person name="Kazumasa Y."/>
            <person name="Nakamura Y."/>
            <person name="Ichinomiya M."/>
            <person name="Saitoh K."/>
            <person name="Sato N."/>
            <person name="Blanc-Mathieu R."/>
            <person name="Endo H."/>
            <person name="Kuwata A."/>
            <person name="Ogata H."/>
        </authorList>
    </citation>
    <scope>NUCLEOTIDE SEQUENCE</scope>
</reference>
<dbReference type="Proteomes" id="UP001165082">
    <property type="component" value="Unassembled WGS sequence"/>
</dbReference>
<proteinExistence type="predicted"/>
<evidence type="ECO:0000256" key="4">
    <source>
        <dbReference type="SAM" id="MobiDB-lite"/>
    </source>
</evidence>
<evidence type="ECO:0000256" key="1">
    <source>
        <dbReference type="ARBA" id="ARBA00022737"/>
    </source>
</evidence>
<dbReference type="PROSITE" id="PS50853">
    <property type="entry name" value="FN3"/>
    <property type="match status" value="1"/>
</dbReference>
<keyword evidence="1" id="KW-0677">Repeat</keyword>
<name>A0A9W7DQV0_9STRA</name>
<dbReference type="Gene3D" id="2.60.40.10">
    <property type="entry name" value="Immunoglobulins"/>
    <property type="match status" value="2"/>
</dbReference>
<dbReference type="EMBL" id="BRXZ01000690">
    <property type="protein sequence ID" value="GMH50960.1"/>
    <property type="molecule type" value="Genomic_DNA"/>
</dbReference>
<feature type="region of interest" description="Disordered" evidence="4">
    <location>
        <begin position="1"/>
        <end position="34"/>
    </location>
</feature>
<dbReference type="Gene3D" id="1.25.40.20">
    <property type="entry name" value="Ankyrin repeat-containing domain"/>
    <property type="match status" value="1"/>
</dbReference>
<evidence type="ECO:0000313" key="8">
    <source>
        <dbReference type="Proteomes" id="UP001165082"/>
    </source>
</evidence>
<dbReference type="AlphaFoldDB" id="A0A9W7DQV0"/>
<dbReference type="SMART" id="SM00060">
    <property type="entry name" value="FN3"/>
    <property type="match status" value="2"/>
</dbReference>
<evidence type="ECO:0000256" key="2">
    <source>
        <dbReference type="ARBA" id="ARBA00023043"/>
    </source>
</evidence>
<protein>
    <submittedName>
        <fullName evidence="7">Uncharacterized protein</fullName>
    </submittedName>
</protein>
<evidence type="ECO:0000259" key="5">
    <source>
        <dbReference type="PROSITE" id="PS50222"/>
    </source>
</evidence>
<dbReference type="PROSITE" id="PS50222">
    <property type="entry name" value="EF_HAND_2"/>
    <property type="match status" value="1"/>
</dbReference>
<dbReference type="InterPro" id="IPR013783">
    <property type="entry name" value="Ig-like_fold"/>
</dbReference>
<feature type="domain" description="EF-hand" evidence="5">
    <location>
        <begin position="614"/>
        <end position="636"/>
    </location>
</feature>
<feature type="repeat" description="ANK" evidence="3">
    <location>
        <begin position="354"/>
        <end position="380"/>
    </location>
</feature>
<organism evidence="7 8">
    <name type="scientific">Triparma retinervis</name>
    <dbReference type="NCBI Taxonomy" id="2557542"/>
    <lineage>
        <taxon>Eukaryota</taxon>
        <taxon>Sar</taxon>
        <taxon>Stramenopiles</taxon>
        <taxon>Ochrophyta</taxon>
        <taxon>Bolidophyceae</taxon>
        <taxon>Parmales</taxon>
        <taxon>Triparmaceae</taxon>
        <taxon>Triparma</taxon>
    </lineage>
</organism>
<keyword evidence="8" id="KW-1185">Reference proteome</keyword>
<dbReference type="SUPFAM" id="SSF49265">
    <property type="entry name" value="Fibronectin type III"/>
    <property type="match status" value="1"/>
</dbReference>
<dbReference type="PROSITE" id="PS50297">
    <property type="entry name" value="ANK_REP_REGION"/>
    <property type="match status" value="2"/>
</dbReference>
<dbReference type="InterPro" id="IPR002048">
    <property type="entry name" value="EF_hand_dom"/>
</dbReference>
<dbReference type="SMART" id="SM00248">
    <property type="entry name" value="ANK"/>
    <property type="match status" value="2"/>
</dbReference>
<dbReference type="OrthoDB" id="426293at2759"/>
<dbReference type="GO" id="GO:0005509">
    <property type="term" value="F:calcium ion binding"/>
    <property type="evidence" value="ECO:0007669"/>
    <property type="project" value="InterPro"/>
</dbReference>
<dbReference type="Pfam" id="PF12796">
    <property type="entry name" value="Ank_2"/>
    <property type="match status" value="1"/>
</dbReference>
<dbReference type="PANTHER" id="PTHR24166">
    <property type="entry name" value="ROLLING PEBBLES, ISOFORM B"/>
    <property type="match status" value="1"/>
</dbReference>
<dbReference type="PROSITE" id="PS50088">
    <property type="entry name" value="ANK_REPEAT"/>
    <property type="match status" value="2"/>
</dbReference>
<dbReference type="SUPFAM" id="SSF48403">
    <property type="entry name" value="Ankyrin repeat"/>
    <property type="match status" value="1"/>
</dbReference>
<dbReference type="InterPro" id="IPR036770">
    <property type="entry name" value="Ankyrin_rpt-contain_sf"/>
</dbReference>
<dbReference type="CDD" id="cd00063">
    <property type="entry name" value="FN3"/>
    <property type="match status" value="2"/>
</dbReference>
<dbReference type="InterPro" id="IPR003961">
    <property type="entry name" value="FN3_dom"/>
</dbReference>
<feature type="domain" description="Fibronectin type-III" evidence="6">
    <location>
        <begin position="447"/>
        <end position="564"/>
    </location>
</feature>
<gene>
    <name evidence="7" type="ORF">TrRE_jg12898</name>
</gene>
<comment type="caution">
    <text evidence="7">The sequence shown here is derived from an EMBL/GenBank/DDBJ whole genome shotgun (WGS) entry which is preliminary data.</text>
</comment>
<accession>A0A9W7DQV0</accession>
<evidence type="ECO:0000313" key="7">
    <source>
        <dbReference type="EMBL" id="GMH50960.1"/>
    </source>
</evidence>
<sequence length="636" mass="71431">MLKSSILKSSSTSKIQQTSSSSTDVRRRIGSKRKNNRKLTFEELEALTLDDVAGEVDKEREDVEAEVNKILHPPPTLLPSPINSSASPIYMSVIQNSIPIHTSPSLASPVLYVVDKSNVIKCTLKRKILGIPWYQTSPPSQGWVCGELPTDKAHVILHDLGETQVLLFPTLMLTDEHNAQKRYELEGMERRTLAAQIVRLLIQCYGLHDARKVAGDTGGIVENMDHAEVYKLESTEFSDVNQDHLGKDGTPKKITPWDIIPIITRTTVHHSHPYVALMDCCNQVKTIANMRPSEWGYAEWGYEGEYGHRVMILDDLTRQQRSNEFVAKAGAGRKEDVERMLDSNQYIDGVHSAMQYTALHAASDFGHVEVVRLLIERGFDKFIDMLDGRWGQTALHYAAQNGRKDVVALLLEHGASRHARNADGYLPRDIATIWKKFDVAVILKEVPPQVPGFRVTTVSPKSVGLEWDEPQVDEANQAPVTYYELCHRMKSSQQTHIDNDKLTLEWTRLPLIDYEETVRKKSAGRKFVFPDLLAASGHEFQIRCRNVCGWGPPSPVVLQYTPGCPPSPPSVPYLVKTTRTSVMVEWHAPVHKNGAGLTGYEIAYRRVGDDPKEDPGAHFRFIFQEMDKDGGGTVEK</sequence>
<evidence type="ECO:0000259" key="6">
    <source>
        <dbReference type="PROSITE" id="PS50853"/>
    </source>
</evidence>
<dbReference type="InterPro" id="IPR002110">
    <property type="entry name" value="Ankyrin_rpt"/>
</dbReference>
<dbReference type="InterPro" id="IPR050889">
    <property type="entry name" value="Dendritic_Spine_Reg/Scaffold"/>
</dbReference>
<feature type="non-terminal residue" evidence="7">
    <location>
        <position position="1"/>
    </location>
</feature>
<dbReference type="Pfam" id="PF00041">
    <property type="entry name" value="fn3"/>
    <property type="match status" value="1"/>
</dbReference>
<keyword evidence="2 3" id="KW-0040">ANK repeat</keyword>
<feature type="repeat" description="ANK" evidence="3">
    <location>
        <begin position="390"/>
        <end position="422"/>
    </location>
</feature>
<evidence type="ECO:0000256" key="3">
    <source>
        <dbReference type="PROSITE-ProRule" id="PRU00023"/>
    </source>
</evidence>
<feature type="compositionally biased region" description="Low complexity" evidence="4">
    <location>
        <begin position="1"/>
        <end position="23"/>
    </location>
</feature>
<dbReference type="PANTHER" id="PTHR24166:SF48">
    <property type="entry name" value="PROTEIN VAPYRIN"/>
    <property type="match status" value="1"/>
</dbReference>
<dbReference type="InterPro" id="IPR036116">
    <property type="entry name" value="FN3_sf"/>
</dbReference>